<feature type="compositionally biased region" description="Basic and acidic residues" evidence="1">
    <location>
        <begin position="56"/>
        <end position="66"/>
    </location>
</feature>
<dbReference type="AlphaFoldDB" id="A0ABD2MMD6"/>
<feature type="compositionally biased region" description="Basic residues" evidence="1">
    <location>
        <begin position="9"/>
        <end position="18"/>
    </location>
</feature>
<evidence type="ECO:0000256" key="1">
    <source>
        <dbReference type="SAM" id="MobiDB-lite"/>
    </source>
</evidence>
<proteinExistence type="predicted"/>
<organism evidence="2 3">
    <name type="scientific">Cryptolaemus montrouzieri</name>
    <dbReference type="NCBI Taxonomy" id="559131"/>
    <lineage>
        <taxon>Eukaryota</taxon>
        <taxon>Metazoa</taxon>
        <taxon>Ecdysozoa</taxon>
        <taxon>Arthropoda</taxon>
        <taxon>Hexapoda</taxon>
        <taxon>Insecta</taxon>
        <taxon>Pterygota</taxon>
        <taxon>Neoptera</taxon>
        <taxon>Endopterygota</taxon>
        <taxon>Coleoptera</taxon>
        <taxon>Polyphaga</taxon>
        <taxon>Cucujiformia</taxon>
        <taxon>Coccinelloidea</taxon>
        <taxon>Coccinellidae</taxon>
        <taxon>Scymninae</taxon>
        <taxon>Scymnini</taxon>
        <taxon>Cryptolaemus</taxon>
    </lineage>
</organism>
<evidence type="ECO:0000313" key="3">
    <source>
        <dbReference type="Proteomes" id="UP001516400"/>
    </source>
</evidence>
<feature type="region of interest" description="Disordered" evidence="1">
    <location>
        <begin position="1"/>
        <end position="66"/>
    </location>
</feature>
<keyword evidence="3" id="KW-1185">Reference proteome</keyword>
<comment type="caution">
    <text evidence="2">The sequence shown here is derived from an EMBL/GenBank/DDBJ whole genome shotgun (WGS) entry which is preliminary data.</text>
</comment>
<dbReference type="Proteomes" id="UP001516400">
    <property type="component" value="Unassembled WGS sequence"/>
</dbReference>
<evidence type="ECO:0000313" key="2">
    <source>
        <dbReference type="EMBL" id="KAL3267532.1"/>
    </source>
</evidence>
<name>A0ABD2MMD6_9CUCU</name>
<dbReference type="EMBL" id="JABFTP020000001">
    <property type="protein sequence ID" value="KAL3267532.1"/>
    <property type="molecule type" value="Genomic_DNA"/>
</dbReference>
<feature type="compositionally biased region" description="Polar residues" evidence="1">
    <location>
        <begin position="23"/>
        <end position="35"/>
    </location>
</feature>
<accession>A0ABD2MMD6</accession>
<reference evidence="2 3" key="1">
    <citation type="journal article" date="2021" name="BMC Biol.">
        <title>Horizontally acquired antibacterial genes associated with adaptive radiation of ladybird beetles.</title>
        <authorList>
            <person name="Li H.S."/>
            <person name="Tang X.F."/>
            <person name="Huang Y.H."/>
            <person name="Xu Z.Y."/>
            <person name="Chen M.L."/>
            <person name="Du X.Y."/>
            <person name="Qiu B.Y."/>
            <person name="Chen P.T."/>
            <person name="Zhang W."/>
            <person name="Slipinski A."/>
            <person name="Escalona H.E."/>
            <person name="Waterhouse R.M."/>
            <person name="Zwick A."/>
            <person name="Pang H."/>
        </authorList>
    </citation>
    <scope>NUCLEOTIDE SEQUENCE [LARGE SCALE GENOMIC DNA]</scope>
    <source>
        <strain evidence="2">SYSU2018</strain>
    </source>
</reference>
<sequence>MKEKEERRKHTKGLRNQRKLVQLTKNPGFSEVETSQKQKAKKRMRQQIYEESYSESDTKTLSLHDESDLENVTLEDLVSKEDFDQEENEDDNITPGTYILVKFATKKKLLHYVALVENVEKDNFSVSYSRRKGQKFVFPTIPEHYIVP</sequence>
<protein>
    <submittedName>
        <fullName evidence="2">Uncharacterized protein</fullName>
    </submittedName>
</protein>
<gene>
    <name evidence="2" type="ORF">HHI36_011654</name>
</gene>